<organism evidence="5 6">
    <name type="scientific">Antricoccus suffuscus</name>
    <dbReference type="NCBI Taxonomy" id="1629062"/>
    <lineage>
        <taxon>Bacteria</taxon>
        <taxon>Bacillati</taxon>
        <taxon>Actinomycetota</taxon>
        <taxon>Actinomycetes</taxon>
        <taxon>Geodermatophilales</taxon>
        <taxon>Antricoccaceae</taxon>
        <taxon>Antricoccus</taxon>
    </lineage>
</organism>
<evidence type="ECO:0000256" key="2">
    <source>
        <dbReference type="ARBA" id="ARBA00022741"/>
    </source>
</evidence>
<dbReference type="InterPro" id="IPR003593">
    <property type="entry name" value="AAA+_ATPase"/>
</dbReference>
<dbReference type="AlphaFoldDB" id="A0A2T1A743"/>
<dbReference type="PROSITE" id="PS00211">
    <property type="entry name" value="ABC_TRANSPORTER_1"/>
    <property type="match status" value="1"/>
</dbReference>
<proteinExistence type="predicted"/>
<name>A0A2T1A743_9ACTN</name>
<reference evidence="5 6" key="1">
    <citation type="submission" date="2018-03" db="EMBL/GenBank/DDBJ databases">
        <title>Genomic Encyclopedia of Archaeal and Bacterial Type Strains, Phase II (KMG-II): from individual species to whole genera.</title>
        <authorList>
            <person name="Goeker M."/>
        </authorList>
    </citation>
    <scope>NUCLEOTIDE SEQUENCE [LARGE SCALE GENOMIC DNA]</scope>
    <source>
        <strain evidence="5 6">DSM 100065</strain>
    </source>
</reference>
<protein>
    <submittedName>
        <fullName evidence="5">Iron complex transport system ATP-binding protein</fullName>
    </submittedName>
</protein>
<dbReference type="GO" id="GO:0016887">
    <property type="term" value="F:ATP hydrolysis activity"/>
    <property type="evidence" value="ECO:0007669"/>
    <property type="project" value="InterPro"/>
</dbReference>
<dbReference type="InterPro" id="IPR003439">
    <property type="entry name" value="ABC_transporter-like_ATP-bd"/>
</dbReference>
<comment type="caution">
    <text evidence="5">The sequence shown here is derived from an EMBL/GenBank/DDBJ whole genome shotgun (WGS) entry which is preliminary data.</text>
</comment>
<dbReference type="CDD" id="cd03214">
    <property type="entry name" value="ABC_Iron-Siderophores_B12_Hemin"/>
    <property type="match status" value="1"/>
</dbReference>
<accession>A0A2T1A743</accession>
<evidence type="ECO:0000256" key="1">
    <source>
        <dbReference type="ARBA" id="ARBA00022448"/>
    </source>
</evidence>
<feature type="domain" description="ABC transporter" evidence="4">
    <location>
        <begin position="13"/>
        <end position="245"/>
    </location>
</feature>
<dbReference type="SUPFAM" id="SSF52540">
    <property type="entry name" value="P-loop containing nucleoside triphosphate hydrolases"/>
    <property type="match status" value="1"/>
</dbReference>
<dbReference type="Pfam" id="PF00005">
    <property type="entry name" value="ABC_tran"/>
    <property type="match status" value="1"/>
</dbReference>
<keyword evidence="6" id="KW-1185">Reference proteome</keyword>
<gene>
    <name evidence="5" type="ORF">CLV47_101273</name>
</gene>
<evidence type="ECO:0000313" key="6">
    <source>
        <dbReference type="Proteomes" id="UP000237752"/>
    </source>
</evidence>
<dbReference type="InterPro" id="IPR017871">
    <property type="entry name" value="ABC_transporter-like_CS"/>
</dbReference>
<dbReference type="InterPro" id="IPR027417">
    <property type="entry name" value="P-loop_NTPase"/>
</dbReference>
<dbReference type="EMBL" id="PVUE01000001">
    <property type="protein sequence ID" value="PRZ44148.1"/>
    <property type="molecule type" value="Genomic_DNA"/>
</dbReference>
<keyword evidence="2" id="KW-0547">Nucleotide-binding</keyword>
<dbReference type="SMART" id="SM00382">
    <property type="entry name" value="AAA"/>
    <property type="match status" value="1"/>
</dbReference>
<sequence>MRARQAGDMPARVHVDGIDVRIGDAHILEAVGLVAEPGTVVGLLGPNGSGKSTLLRTIFRSLPPTAGQVHLDRDDVWTHSVKWNAKQTAVVLQDAPTEFPLTCSEIVRMGRTAHKRLLEPDTAFDEDLCDAAMELMEITSLAHKVFSHVSGGERQRVLIARALVQQPRLLIMDEPTNHLDLHHQLSLLDLATKLGTTVVVALHDLNLAARYCDSVVLLDRGRVVAQGTPADVLTTERIAEVYRVDVQIIEHPTTGKPHIMLC</sequence>
<evidence type="ECO:0000256" key="3">
    <source>
        <dbReference type="ARBA" id="ARBA00022840"/>
    </source>
</evidence>
<dbReference type="Gene3D" id="3.40.50.300">
    <property type="entry name" value="P-loop containing nucleotide triphosphate hydrolases"/>
    <property type="match status" value="1"/>
</dbReference>
<dbReference type="PANTHER" id="PTHR42794">
    <property type="entry name" value="HEMIN IMPORT ATP-BINDING PROTEIN HMUV"/>
    <property type="match status" value="1"/>
</dbReference>
<dbReference type="PANTHER" id="PTHR42794:SF2">
    <property type="entry name" value="ABC TRANSPORTER ATP-BINDING PROTEIN"/>
    <property type="match status" value="1"/>
</dbReference>
<keyword evidence="3 5" id="KW-0067">ATP-binding</keyword>
<dbReference type="FunFam" id="3.40.50.300:FF:000134">
    <property type="entry name" value="Iron-enterobactin ABC transporter ATP-binding protein"/>
    <property type="match status" value="1"/>
</dbReference>
<keyword evidence="1" id="KW-0813">Transport</keyword>
<dbReference type="GO" id="GO:0005524">
    <property type="term" value="F:ATP binding"/>
    <property type="evidence" value="ECO:0007669"/>
    <property type="project" value="UniProtKB-KW"/>
</dbReference>
<dbReference type="Proteomes" id="UP000237752">
    <property type="component" value="Unassembled WGS sequence"/>
</dbReference>
<dbReference type="PROSITE" id="PS50893">
    <property type="entry name" value="ABC_TRANSPORTER_2"/>
    <property type="match status" value="1"/>
</dbReference>
<evidence type="ECO:0000259" key="4">
    <source>
        <dbReference type="PROSITE" id="PS50893"/>
    </source>
</evidence>
<evidence type="ECO:0000313" key="5">
    <source>
        <dbReference type="EMBL" id="PRZ44148.1"/>
    </source>
</evidence>
<dbReference type="RefSeq" id="WP_238145160.1">
    <property type="nucleotide sequence ID" value="NZ_PVUE01000001.1"/>
</dbReference>